<evidence type="ECO:0000313" key="1">
    <source>
        <dbReference type="EMBL" id="PKH45527.1"/>
    </source>
</evidence>
<proteinExistence type="predicted"/>
<comment type="caution">
    <text evidence="1">The sequence shown here is derived from an EMBL/GenBank/DDBJ whole genome shotgun (WGS) entry which is preliminary data.</text>
</comment>
<dbReference type="EMBL" id="PHFD01000325">
    <property type="protein sequence ID" value="PKH45527.1"/>
    <property type="molecule type" value="Genomic_DNA"/>
</dbReference>
<dbReference type="PANTHER" id="PTHR31876">
    <property type="entry name" value="COV-LIKE PROTEIN 1"/>
    <property type="match status" value="1"/>
</dbReference>
<name>A0A1S6SHX8_9CHLR</name>
<dbReference type="Proteomes" id="UP000233649">
    <property type="component" value="Unassembled WGS sequence"/>
</dbReference>
<evidence type="ECO:0000313" key="2">
    <source>
        <dbReference type="Proteomes" id="UP000233649"/>
    </source>
</evidence>
<gene>
    <name evidence="1" type="ORF">CVH13_01483</name>
</gene>
<sequence length="215" mass="23747">MPENQNIWTSILKYLRSRFLAGILIVVPVGASILVLIWLFQSIDNILQPVVSGIFGQEIVGLGVAFTILLVLIVGIILSNYLGHRVVKTFENLAYRLPLFGQIQKGVKQVLESVSGLKKASFREVVILEFPKPGLKAMGFITNRVVNKEDGQEYNLVFIPNVPNPTSGYLELVPDEKLMRTDIPVEVAIKMLISSGIVAPESFVAKKAPEETAFL</sequence>
<dbReference type="RefSeq" id="WP_012984453.1">
    <property type="nucleotide sequence ID" value="NZ_CP019867.1"/>
</dbReference>
<dbReference type="AlphaFoldDB" id="A0A1S6SHX8"/>
<protein>
    <submittedName>
        <fullName evidence="1">Uncharacterized protein</fullName>
    </submittedName>
</protein>
<dbReference type="PANTHER" id="PTHR31876:SF26">
    <property type="entry name" value="PROTEIN LIKE COV 2"/>
    <property type="match status" value="1"/>
</dbReference>
<organism evidence="1 2">
    <name type="scientific">Dehalococcoides mccartyi</name>
    <dbReference type="NCBI Taxonomy" id="61435"/>
    <lineage>
        <taxon>Bacteria</taxon>
        <taxon>Bacillati</taxon>
        <taxon>Chloroflexota</taxon>
        <taxon>Dehalococcoidia</taxon>
        <taxon>Dehalococcoidales</taxon>
        <taxon>Dehalococcoidaceae</taxon>
        <taxon>Dehalococcoides</taxon>
    </lineage>
</organism>
<accession>A0A1S6SHX8</accession>
<reference evidence="1 2" key="1">
    <citation type="journal article" date="2017" name="FEMS Microbiol. Ecol.">
        <title>Reconstructed genomes of novel Dehalococcoides mccartyi strains from 1,2,3,4-tetrachlorodibenzo-p-dioxin-dechlorinating enrichment cultures reveal divergent reductive dehalogenase gene profiles.</title>
        <authorList>
            <person name="Dam H.T."/>
            <person name="Vollmers J."/>
            <person name="Kaster A.K."/>
            <person name="Haggblom M.M."/>
        </authorList>
    </citation>
    <scope>NUCLEOTIDE SEQUENCE [LARGE SCALE GENOMIC DNA]</scope>
    <source>
        <strain evidence="1 2">H1-3-2.001</strain>
    </source>
</reference>
<dbReference type="Pfam" id="PF04367">
    <property type="entry name" value="DUF502"/>
    <property type="match status" value="1"/>
</dbReference>
<dbReference type="InterPro" id="IPR007462">
    <property type="entry name" value="COV1-like"/>
</dbReference>